<dbReference type="STRING" id="630515.SAMN04489812_4228"/>
<accession>A0A1H1XSZ4</accession>
<keyword evidence="3" id="KW-1185">Reference proteome</keyword>
<dbReference type="EMBL" id="LT629772">
    <property type="protein sequence ID" value="SDT12378.1"/>
    <property type="molecule type" value="Genomic_DNA"/>
</dbReference>
<organism evidence="2 3">
    <name type="scientific">Microlunatus soli</name>
    <dbReference type="NCBI Taxonomy" id="630515"/>
    <lineage>
        <taxon>Bacteria</taxon>
        <taxon>Bacillati</taxon>
        <taxon>Actinomycetota</taxon>
        <taxon>Actinomycetes</taxon>
        <taxon>Propionibacteriales</taxon>
        <taxon>Propionibacteriaceae</taxon>
        <taxon>Microlunatus</taxon>
    </lineage>
</organism>
<sequence>MSTPDATTDSQDPVVAIQIGAVSFADEGVEPVLDILQERGAVNALFLATPTWTRGTGGRQVPGRPLPDHGVQSYDHDWVGGNYATIHPEFYRTTRLGPVGRAPDYDGDLLSDVVSTAAERGVASYAWMEESSYAQALRDYPNFPQCLEVDVWGRPAPRPCFNNPDYRNWHLGIVEDYVKSYPIDGLAWCSERPGPLNILLQRSNTPPELVTCFCRYCRDRGQEAGIDVDRARAGYRELLDWNSRVGAGDRPADGAFVTFWRILLHYPEILAWQTLWTQSQRQLYRDIYGVAKACRRSVQVGWHVFHEISFSPFYRADQDYAELSELSDFIKVVEYNNCAGPRFHSWIDSISHSLFGDADPEQVYPLMLRLLGLEEADYGDLPQTGFSADYVRRETARAVAGVRPGCKILPGIDIDIPVGQVPAATQDRRRRSEAPSGVNADNTSGSALTHCTPEGVRDAVLAAFDGGADGVVLSRKYSEMRLDNLSGAGEAIRQLANQRTP</sequence>
<protein>
    <submittedName>
        <fullName evidence="2">Uncharacterized protein</fullName>
    </submittedName>
</protein>
<dbReference type="AlphaFoldDB" id="A0A1H1XSZ4"/>
<feature type="compositionally biased region" description="Polar residues" evidence="1">
    <location>
        <begin position="439"/>
        <end position="449"/>
    </location>
</feature>
<dbReference type="Gene3D" id="3.20.20.80">
    <property type="entry name" value="Glycosidases"/>
    <property type="match status" value="1"/>
</dbReference>
<evidence type="ECO:0000256" key="1">
    <source>
        <dbReference type="SAM" id="MobiDB-lite"/>
    </source>
</evidence>
<proteinExistence type="predicted"/>
<dbReference type="Proteomes" id="UP000199103">
    <property type="component" value="Chromosome I"/>
</dbReference>
<dbReference type="OrthoDB" id="144574at2"/>
<reference evidence="2 3" key="1">
    <citation type="submission" date="2016-10" db="EMBL/GenBank/DDBJ databases">
        <authorList>
            <person name="de Groot N.N."/>
        </authorList>
    </citation>
    <scope>NUCLEOTIDE SEQUENCE [LARGE SCALE GENOMIC DNA]</scope>
    <source>
        <strain evidence="2 3">DSM 21800</strain>
    </source>
</reference>
<dbReference type="RefSeq" id="WP_091527375.1">
    <property type="nucleotide sequence ID" value="NZ_LT629772.1"/>
</dbReference>
<feature type="region of interest" description="Disordered" evidence="1">
    <location>
        <begin position="422"/>
        <end position="451"/>
    </location>
</feature>
<evidence type="ECO:0000313" key="3">
    <source>
        <dbReference type="Proteomes" id="UP000199103"/>
    </source>
</evidence>
<evidence type="ECO:0000313" key="2">
    <source>
        <dbReference type="EMBL" id="SDT12378.1"/>
    </source>
</evidence>
<gene>
    <name evidence="2" type="ORF">SAMN04489812_4228</name>
</gene>
<name>A0A1H1XSZ4_9ACTN</name>